<dbReference type="PROSITE" id="PS00455">
    <property type="entry name" value="AMP_BINDING"/>
    <property type="match status" value="1"/>
</dbReference>
<evidence type="ECO:0000259" key="2">
    <source>
        <dbReference type="Pfam" id="PF13193"/>
    </source>
</evidence>
<dbReference type="InterPro" id="IPR000873">
    <property type="entry name" value="AMP-dep_synth/lig_dom"/>
</dbReference>
<comment type="caution">
    <text evidence="3">The sequence shown here is derived from an EMBL/GenBank/DDBJ whole genome shotgun (WGS) entry which is preliminary data.</text>
</comment>
<accession>A0A2T7UIT7</accession>
<gene>
    <name evidence="3" type="ORF">H663_000665</name>
</gene>
<dbReference type="Pfam" id="PF00501">
    <property type="entry name" value="AMP-binding"/>
    <property type="match status" value="1"/>
</dbReference>
<dbReference type="AlphaFoldDB" id="A0A2T7UIT7"/>
<keyword evidence="3" id="KW-0436">Ligase</keyword>
<dbReference type="EMBL" id="LFYT02000001">
    <property type="protein sequence ID" value="PVE44567.1"/>
    <property type="molecule type" value="Genomic_DNA"/>
</dbReference>
<evidence type="ECO:0000259" key="1">
    <source>
        <dbReference type="Pfam" id="PF00501"/>
    </source>
</evidence>
<evidence type="ECO:0000313" key="3">
    <source>
        <dbReference type="EMBL" id="PVE44567.1"/>
    </source>
</evidence>
<dbReference type="InterPro" id="IPR020845">
    <property type="entry name" value="AMP-binding_CS"/>
</dbReference>
<dbReference type="NCBIfam" id="NF006181">
    <property type="entry name" value="PRK08314.1"/>
    <property type="match status" value="1"/>
</dbReference>
<dbReference type="GO" id="GO:0016878">
    <property type="term" value="F:acid-thiol ligase activity"/>
    <property type="evidence" value="ECO:0007669"/>
    <property type="project" value="UniProtKB-ARBA"/>
</dbReference>
<dbReference type="PANTHER" id="PTHR43767">
    <property type="entry name" value="LONG-CHAIN-FATTY-ACID--COA LIGASE"/>
    <property type="match status" value="1"/>
</dbReference>
<dbReference type="OrthoDB" id="9766486at2"/>
<organism evidence="3 4">
    <name type="scientific">Limnohabitans planktonicus II-D5</name>
    <dbReference type="NCBI Taxonomy" id="1293045"/>
    <lineage>
        <taxon>Bacteria</taxon>
        <taxon>Pseudomonadati</taxon>
        <taxon>Pseudomonadota</taxon>
        <taxon>Betaproteobacteria</taxon>
        <taxon>Burkholderiales</taxon>
        <taxon>Comamonadaceae</taxon>
        <taxon>Limnohabitans</taxon>
    </lineage>
</organism>
<feature type="domain" description="AMP-binding enzyme C-terminal" evidence="2">
    <location>
        <begin position="467"/>
        <end position="544"/>
    </location>
</feature>
<name>A0A2T7UIT7_9BURK</name>
<reference evidence="3" key="1">
    <citation type="submission" date="2017-04" db="EMBL/GenBank/DDBJ databases">
        <title>Unexpected and diverse lifestyles within the genus Limnohabitans.</title>
        <authorList>
            <person name="Kasalicky V."/>
            <person name="Mehrshad M."/>
            <person name="Andrei S.-A."/>
            <person name="Salcher M."/>
            <person name="Kratochvilova H."/>
            <person name="Simek K."/>
            <person name="Ghai R."/>
        </authorList>
    </citation>
    <scope>NUCLEOTIDE SEQUENCE [LARGE SCALE GENOMIC DNA]</scope>
    <source>
        <strain evidence="3">II-D5</strain>
    </source>
</reference>
<dbReference type="InterPro" id="IPR050237">
    <property type="entry name" value="ATP-dep_AMP-bd_enzyme"/>
</dbReference>
<keyword evidence="4" id="KW-1185">Reference proteome</keyword>
<dbReference type="STRING" id="1293045.H663_11395"/>
<dbReference type="InterPro" id="IPR042099">
    <property type="entry name" value="ANL_N_sf"/>
</dbReference>
<dbReference type="InterPro" id="IPR025110">
    <property type="entry name" value="AMP-bd_C"/>
</dbReference>
<dbReference type="InterPro" id="IPR045851">
    <property type="entry name" value="AMP-bd_C_sf"/>
</dbReference>
<dbReference type="Gene3D" id="3.30.300.30">
    <property type="match status" value="1"/>
</dbReference>
<feature type="domain" description="AMP-dependent synthetase/ligase" evidence="1">
    <location>
        <begin position="29"/>
        <end position="413"/>
    </location>
</feature>
<dbReference type="RefSeq" id="WP_053173086.1">
    <property type="nucleotide sequence ID" value="NZ_LFYT02000001.1"/>
</dbReference>
<proteinExistence type="predicted"/>
<dbReference type="PANTHER" id="PTHR43767:SF1">
    <property type="entry name" value="NONRIBOSOMAL PEPTIDE SYNTHASE PES1 (EUROFUNG)-RELATED"/>
    <property type="match status" value="1"/>
</dbReference>
<evidence type="ECO:0000313" key="4">
    <source>
        <dbReference type="Proteomes" id="UP000037507"/>
    </source>
</evidence>
<dbReference type="Gene3D" id="3.40.50.12780">
    <property type="entry name" value="N-terminal domain of ligase-like"/>
    <property type="match status" value="1"/>
</dbReference>
<sequence length="567" mass="61768">MSTSSLPYWPKGVPRTLNLPQVPLTHYVQVAAERFPNKPAVIFCGSTLSYAALHARVEALAGYLTQRLGVQRGDRVLLMSQNCPQYVAAYYGIMRAGAVVVPVNAMCTPSEIRYYLQDSGARVAMVAQELLPQVMPLLQPADANALQAVLVHAYSEGLPAQPVSDEVPEVVLAPRQWPDAPGLHGLEDAIAQALPAPAEHPHSDDLCVLPYTSGTTGHPKGCMHTHATVLASNMAAQVWRGMHMDSVFLAVAPLFHMLGMQGGLNVPITLGATVVMLPRWHAASAARLIEKHRVTTWSAPPAMLIDFFANPAAAQRDLSSLSALAGGGAAMPETVANLLQTRFGIAYNEAYGMTETASFLLGNPPARGKRQCLGVITPGVDARIVDPETLRELPVGEVGELVTRGAQLMLGYWQNEQANQTSFFELDGQTFFRTGDLASVDEEGYFFMRDRLKRMVNVSGFKVWPAEVENTLYEHPAVHEACVIAVPDDKRGENVMALLVLKPAFQGQVTEQDLIDWSREHMAAYKTPRIVRFVDTLPKSGTGKILWRQLQEQERARLAAAPSQATP</sequence>
<protein>
    <submittedName>
        <fullName evidence="3">Long-chain fatty acid--CoA ligase</fullName>
    </submittedName>
</protein>
<dbReference type="Pfam" id="PF13193">
    <property type="entry name" value="AMP-binding_C"/>
    <property type="match status" value="1"/>
</dbReference>
<dbReference type="Proteomes" id="UP000037507">
    <property type="component" value="Unassembled WGS sequence"/>
</dbReference>
<dbReference type="SUPFAM" id="SSF56801">
    <property type="entry name" value="Acetyl-CoA synthetase-like"/>
    <property type="match status" value="1"/>
</dbReference>